<organism evidence="5">
    <name type="scientific">Rosellinia necatrix</name>
    <name type="common">White root-rot fungus</name>
    <dbReference type="NCBI Taxonomy" id="77044"/>
    <lineage>
        <taxon>Eukaryota</taxon>
        <taxon>Fungi</taxon>
        <taxon>Dikarya</taxon>
        <taxon>Ascomycota</taxon>
        <taxon>Pezizomycotina</taxon>
        <taxon>Sordariomycetes</taxon>
        <taxon>Xylariomycetidae</taxon>
        <taxon>Xylariales</taxon>
        <taxon>Xylariaceae</taxon>
        <taxon>Rosellinia</taxon>
    </lineage>
</organism>
<dbReference type="InterPro" id="IPR002018">
    <property type="entry name" value="CarbesteraseB"/>
</dbReference>
<dbReference type="OMA" id="FECPAAR"/>
<keyword evidence="6" id="KW-1185">Reference proteome</keyword>
<accession>A0A1S8ABH8</accession>
<dbReference type="SUPFAM" id="SSF53474">
    <property type="entry name" value="alpha/beta-Hydrolases"/>
    <property type="match status" value="1"/>
</dbReference>
<dbReference type="EMBL" id="DF977542">
    <property type="protein sequence ID" value="GAW27272.1"/>
    <property type="molecule type" value="Genomic_DNA"/>
</dbReference>
<dbReference type="GO" id="GO:0052689">
    <property type="term" value="F:carboxylic ester hydrolase activity"/>
    <property type="evidence" value="ECO:0007669"/>
    <property type="project" value="TreeGrafter"/>
</dbReference>
<reference evidence="5" key="1">
    <citation type="submission" date="2016-03" db="EMBL/GenBank/DDBJ databases">
        <title>Draft genome sequence of Rosellinia necatrix.</title>
        <authorList>
            <person name="Kanematsu S."/>
        </authorList>
    </citation>
    <scope>NUCLEOTIDE SEQUENCE [LARGE SCALE GENOMIC DNA]</scope>
    <source>
        <strain evidence="5">W97</strain>
    </source>
</reference>
<dbReference type="AlphaFoldDB" id="A0A1S8ABH8"/>
<feature type="chain" id="PRO_5011819216" description="Carboxylic ester hydrolase" evidence="3">
    <location>
        <begin position="24"/>
        <end position="492"/>
    </location>
</feature>
<dbReference type="InterPro" id="IPR019826">
    <property type="entry name" value="Carboxylesterase_B_AS"/>
</dbReference>
<dbReference type="InterPro" id="IPR050654">
    <property type="entry name" value="AChE-related_enzymes"/>
</dbReference>
<dbReference type="Gene3D" id="3.40.50.1820">
    <property type="entry name" value="alpha/beta hydrolase"/>
    <property type="match status" value="1"/>
</dbReference>
<evidence type="ECO:0000256" key="3">
    <source>
        <dbReference type="RuleBase" id="RU361235"/>
    </source>
</evidence>
<proteinExistence type="inferred from homology"/>
<keyword evidence="2 3" id="KW-0378">Hydrolase</keyword>
<comment type="similarity">
    <text evidence="1 3">Belongs to the type-B carboxylesterase/lipase family.</text>
</comment>
<dbReference type="OrthoDB" id="408631at2759"/>
<evidence type="ECO:0000259" key="4">
    <source>
        <dbReference type="Pfam" id="PF00135"/>
    </source>
</evidence>
<sequence>MKSQATLSQFLRAITALSTLVEAAPPRSRGCNDTWVVGQIVGTTSGSVNGHAAPGAVEVSEYLGIPYAVPPVGNLRFEPPIPYNGSSAINGTDFGFACMQSASIGPPGPESEDCLTLNVWTKPQTGDKKKAILVWVHGGAYSSGSTRDPTYNGKFFADQTDVVLISLNYRLNIFGFPGNPATTANLGLLDMRLAMEWIRNNAANFGGDVDRITIFGQSAGAGMADFYSYAYASDPIANGFVLMSATVNGFPARSRESTASTWNNVSATVGCGSGITDLDAVTACMREKTAEEIVVGFGPQAGPATTAQFGPTVDDILVFEDNSSRRSASAGYLIGNTHNEAGLFLIYQNQTDAYWQDFNDRSYTCADADRLSQTVANGFPSWRYRYFGDFPNLAISTDPPSGAYHTADLPPLFGTVPQDPLASTPEEDAIGDYMRGAWAAFAKDTTRGLLTYADGWPLYEPTKETLIRTAYQNQTGANLALGTAYDGRCPFL</sequence>
<protein>
    <recommendedName>
        <fullName evidence="3">Carboxylic ester hydrolase</fullName>
        <ecNumber evidence="3">3.1.1.-</ecNumber>
    </recommendedName>
</protein>
<feature type="signal peptide" evidence="3">
    <location>
        <begin position="1"/>
        <end position="23"/>
    </location>
</feature>
<dbReference type="InterPro" id="IPR029058">
    <property type="entry name" value="AB_hydrolase_fold"/>
</dbReference>
<gene>
    <name evidence="5" type="ORF">SAMD00023353_9700130</name>
</gene>
<dbReference type="Proteomes" id="UP000054516">
    <property type="component" value="Unassembled WGS sequence"/>
</dbReference>
<evidence type="ECO:0000313" key="6">
    <source>
        <dbReference type="Proteomes" id="UP000054516"/>
    </source>
</evidence>
<keyword evidence="3" id="KW-0732">Signal</keyword>
<name>A0A1S8ABH8_ROSNE</name>
<feature type="domain" description="Carboxylesterase type B" evidence="4">
    <location>
        <begin position="39"/>
        <end position="363"/>
    </location>
</feature>
<evidence type="ECO:0000256" key="1">
    <source>
        <dbReference type="ARBA" id="ARBA00005964"/>
    </source>
</evidence>
<dbReference type="STRING" id="77044.A0A1S8ABH8"/>
<dbReference type="Pfam" id="PF00135">
    <property type="entry name" value="COesterase"/>
    <property type="match status" value="1"/>
</dbReference>
<dbReference type="PANTHER" id="PTHR43918:SF4">
    <property type="entry name" value="CARBOXYLIC ESTER HYDROLASE"/>
    <property type="match status" value="1"/>
</dbReference>
<dbReference type="PROSITE" id="PS00122">
    <property type="entry name" value="CARBOXYLESTERASE_B_1"/>
    <property type="match status" value="1"/>
</dbReference>
<evidence type="ECO:0000256" key="2">
    <source>
        <dbReference type="ARBA" id="ARBA00022801"/>
    </source>
</evidence>
<dbReference type="PANTHER" id="PTHR43918">
    <property type="entry name" value="ACETYLCHOLINESTERASE"/>
    <property type="match status" value="1"/>
</dbReference>
<evidence type="ECO:0000313" key="5">
    <source>
        <dbReference type="EMBL" id="GAW27272.1"/>
    </source>
</evidence>
<dbReference type="EC" id="3.1.1.-" evidence="3"/>